<name>A0A8J4AFM4_9ACTN</name>
<feature type="transmembrane region" description="Helical" evidence="1">
    <location>
        <begin position="184"/>
        <end position="201"/>
    </location>
</feature>
<keyword evidence="1" id="KW-1133">Transmembrane helix</keyword>
<comment type="caution">
    <text evidence="3">The sequence shown here is derived from an EMBL/GenBank/DDBJ whole genome shotgun (WGS) entry which is preliminary data.</text>
</comment>
<gene>
    <name evidence="3" type="ORF">NUM_56730</name>
</gene>
<feature type="transmembrane region" description="Helical" evidence="1">
    <location>
        <begin position="126"/>
        <end position="147"/>
    </location>
</feature>
<feature type="transmembrane region" description="Helical" evidence="1">
    <location>
        <begin position="45"/>
        <end position="63"/>
    </location>
</feature>
<feature type="transmembrane region" description="Helical" evidence="1">
    <location>
        <begin position="213"/>
        <end position="232"/>
    </location>
</feature>
<feature type="transmembrane region" description="Helical" evidence="1">
    <location>
        <begin position="244"/>
        <end position="261"/>
    </location>
</feature>
<dbReference type="EMBL" id="BOPO01000117">
    <property type="protein sequence ID" value="GIL30419.1"/>
    <property type="molecule type" value="Genomic_DNA"/>
</dbReference>
<keyword evidence="4" id="KW-1185">Reference proteome</keyword>
<feature type="transmembrane region" description="Helical" evidence="1">
    <location>
        <begin position="309"/>
        <end position="337"/>
    </location>
</feature>
<evidence type="ECO:0000313" key="3">
    <source>
        <dbReference type="EMBL" id="GIL30419.1"/>
    </source>
</evidence>
<keyword evidence="1" id="KW-0472">Membrane</keyword>
<keyword evidence="1" id="KW-0812">Transmembrane</keyword>
<dbReference type="Proteomes" id="UP000614996">
    <property type="component" value="Unassembled WGS sequence"/>
</dbReference>
<feature type="transmembrane region" description="Helical" evidence="1">
    <location>
        <begin position="357"/>
        <end position="378"/>
    </location>
</feature>
<proteinExistence type="predicted"/>
<sequence length="395" mass="41442">MSTTELTAASTPASVGRHGKWRRWVHRIDAATPARRDRTVDALRAVAMLGVVIGHWLVSALVADPGRPGVLTNHSPLAGFPGAAPVSWLLQLLGPFFFAGGYAAARGSRGRAALPWLAGRLRRLGLPVLALAAVFVPLLAALPALGVPGPTRQVVWSLVSHPLWFLLVYLLLTASTPVLRTLTVRCGLWWLVPLVGTIGLIDTMRPAGLPSWLALAVVPLGWAVPYVLGIGLAEGALTERAGAVLLPVGVVAGAALIGAGYPASAVGVPGDGWSNLDPPSLFTLALAAAQLGLFLLLRGRLAALLRRPAVWAPIALLNLAAMTIFCWHQTALLAVSFAGLPFGQVPGLLSPVGGDWFALRLLWFPAFAAVLVGCCLLFHRVETLAARRPRAVPTG</sequence>
<feature type="transmembrane region" description="Helical" evidence="1">
    <location>
        <begin position="153"/>
        <end position="172"/>
    </location>
</feature>
<organism evidence="3 4">
    <name type="scientific">Actinocatenispora comari</name>
    <dbReference type="NCBI Taxonomy" id="2807577"/>
    <lineage>
        <taxon>Bacteria</taxon>
        <taxon>Bacillati</taxon>
        <taxon>Actinomycetota</taxon>
        <taxon>Actinomycetes</taxon>
        <taxon>Micromonosporales</taxon>
        <taxon>Micromonosporaceae</taxon>
        <taxon>Actinocatenispora</taxon>
    </lineage>
</organism>
<accession>A0A8J4AFM4</accession>
<feature type="transmembrane region" description="Helical" evidence="1">
    <location>
        <begin position="281"/>
        <end position="297"/>
    </location>
</feature>
<dbReference type="GO" id="GO:0016747">
    <property type="term" value="F:acyltransferase activity, transferring groups other than amino-acyl groups"/>
    <property type="evidence" value="ECO:0007669"/>
    <property type="project" value="InterPro"/>
</dbReference>
<dbReference type="AlphaFoldDB" id="A0A8J4AFM4"/>
<dbReference type="InterPro" id="IPR002656">
    <property type="entry name" value="Acyl_transf_3_dom"/>
</dbReference>
<evidence type="ECO:0000259" key="2">
    <source>
        <dbReference type="Pfam" id="PF01757"/>
    </source>
</evidence>
<reference evidence="4" key="1">
    <citation type="journal article" date="2021" name="Int. J. Syst. Evol. Microbiol.">
        <title>Actinocatenispora comari sp. nov., an endophytic actinomycete isolated from aerial parts of Comarum salesowianum.</title>
        <authorList>
            <person name="Oyunbileg N."/>
            <person name="Iizaka Y."/>
            <person name="Hamada M."/>
            <person name="Davaapurev B.O."/>
            <person name="Fukumoto A."/>
            <person name="Tsetseg B."/>
            <person name="Kato F."/>
            <person name="Tamura T."/>
            <person name="Batkhuu J."/>
            <person name="Anzai Y."/>
        </authorList>
    </citation>
    <scope>NUCLEOTIDE SEQUENCE [LARGE SCALE GENOMIC DNA]</scope>
    <source>
        <strain evidence="4">NUM-2625</strain>
    </source>
</reference>
<evidence type="ECO:0000313" key="4">
    <source>
        <dbReference type="Proteomes" id="UP000614996"/>
    </source>
</evidence>
<feature type="domain" description="Acyltransferase 3" evidence="2">
    <location>
        <begin position="40"/>
        <end position="378"/>
    </location>
</feature>
<feature type="transmembrane region" description="Helical" evidence="1">
    <location>
        <begin position="83"/>
        <end position="105"/>
    </location>
</feature>
<dbReference type="RefSeq" id="WP_207128068.1">
    <property type="nucleotide sequence ID" value="NZ_BOPO01000117.1"/>
</dbReference>
<protein>
    <submittedName>
        <fullName evidence="3">Membrane protein</fullName>
    </submittedName>
</protein>
<evidence type="ECO:0000256" key="1">
    <source>
        <dbReference type="SAM" id="Phobius"/>
    </source>
</evidence>
<dbReference type="Pfam" id="PF01757">
    <property type="entry name" value="Acyl_transf_3"/>
    <property type="match status" value="1"/>
</dbReference>